<keyword evidence="2" id="KW-0413">Isomerase</keyword>
<proteinExistence type="predicted"/>
<dbReference type="NCBIfam" id="TIGR03083">
    <property type="entry name" value="maleylpyruvate isomerase family mycothiol-dependent enzyme"/>
    <property type="match status" value="1"/>
</dbReference>
<evidence type="ECO:0000313" key="2">
    <source>
        <dbReference type="EMBL" id="MVU81825.1"/>
    </source>
</evidence>
<sequence>MPDVVSRDELWTMIQAERAALADDLADLTDGQWSEQSLCGNWTVEEAVAHLTAGASNGRMRWLLSVLRARFDFDEHNARQVARHRGANPAETLARFRAIIPGTVAPSGHTAAWLGEVIVHGQDIRRPLGIARTPSIEAQTAVAHFYASRDFTVASHTVIEGLRLEANDGPFSTGSGPLVSGPTVALVMAMAGRSAYCDDLTGTGLSTLRDRL</sequence>
<comment type="caution">
    <text evidence="2">The sequence shown here is derived from an EMBL/GenBank/DDBJ whole genome shotgun (WGS) entry which is preliminary data.</text>
</comment>
<dbReference type="Pfam" id="PF11716">
    <property type="entry name" value="MDMPI_N"/>
    <property type="match status" value="1"/>
</dbReference>
<dbReference type="EMBL" id="WRPP01000007">
    <property type="protein sequence ID" value="MVU81825.1"/>
    <property type="molecule type" value="Genomic_DNA"/>
</dbReference>
<dbReference type="InterPro" id="IPR017517">
    <property type="entry name" value="Maleyloyr_isom"/>
</dbReference>
<dbReference type="Gene3D" id="1.20.120.450">
    <property type="entry name" value="dinb family like domain"/>
    <property type="match status" value="1"/>
</dbReference>
<name>A0A7K1V598_9NOCA</name>
<gene>
    <name evidence="2" type="ORF">GPX89_31885</name>
</gene>
<dbReference type="AlphaFoldDB" id="A0A7K1V598"/>
<accession>A0A7K1V598</accession>
<reference evidence="2 3" key="1">
    <citation type="submission" date="2019-12" db="EMBL/GenBank/DDBJ databases">
        <title>Nocardia sp. nov. ET3-3 isolated from soil.</title>
        <authorList>
            <person name="Kanchanasin P."/>
            <person name="Tanasupawat S."/>
            <person name="Yuki M."/>
            <person name="Kudo T."/>
        </authorList>
    </citation>
    <scope>NUCLEOTIDE SEQUENCE [LARGE SCALE GENOMIC DNA]</scope>
    <source>
        <strain evidence="2 3">ET3-3</strain>
    </source>
</reference>
<dbReference type="Proteomes" id="UP000466794">
    <property type="component" value="Unassembled WGS sequence"/>
</dbReference>
<dbReference type="GO" id="GO:0046872">
    <property type="term" value="F:metal ion binding"/>
    <property type="evidence" value="ECO:0007669"/>
    <property type="project" value="InterPro"/>
</dbReference>
<dbReference type="GO" id="GO:0016853">
    <property type="term" value="F:isomerase activity"/>
    <property type="evidence" value="ECO:0007669"/>
    <property type="project" value="UniProtKB-KW"/>
</dbReference>
<dbReference type="SUPFAM" id="SSF109854">
    <property type="entry name" value="DinB/YfiT-like putative metalloenzymes"/>
    <property type="match status" value="1"/>
</dbReference>
<evidence type="ECO:0000259" key="1">
    <source>
        <dbReference type="Pfam" id="PF11716"/>
    </source>
</evidence>
<feature type="domain" description="Mycothiol-dependent maleylpyruvate isomerase metal-binding" evidence="1">
    <location>
        <begin position="15"/>
        <end position="102"/>
    </location>
</feature>
<evidence type="ECO:0000313" key="3">
    <source>
        <dbReference type="Proteomes" id="UP000466794"/>
    </source>
</evidence>
<dbReference type="RefSeq" id="WP_328602516.1">
    <property type="nucleotide sequence ID" value="NZ_WRPP01000007.1"/>
</dbReference>
<keyword evidence="2" id="KW-0670">Pyruvate</keyword>
<keyword evidence="3" id="KW-1185">Reference proteome</keyword>
<protein>
    <submittedName>
        <fullName evidence="2">Maleylpyruvate isomerase family mycothiol-dependent enzyme</fullName>
    </submittedName>
</protein>
<organism evidence="2 3">
    <name type="scientific">Nocardia terrae</name>
    <dbReference type="NCBI Taxonomy" id="2675851"/>
    <lineage>
        <taxon>Bacteria</taxon>
        <taxon>Bacillati</taxon>
        <taxon>Actinomycetota</taxon>
        <taxon>Actinomycetes</taxon>
        <taxon>Mycobacteriales</taxon>
        <taxon>Nocardiaceae</taxon>
        <taxon>Nocardia</taxon>
    </lineage>
</organism>
<dbReference type="InterPro" id="IPR024344">
    <property type="entry name" value="MDMPI_metal-binding"/>
</dbReference>
<dbReference type="InterPro" id="IPR034660">
    <property type="entry name" value="DinB/YfiT-like"/>
</dbReference>